<dbReference type="InterPro" id="IPR050491">
    <property type="entry name" value="AmpC-like"/>
</dbReference>
<dbReference type="Pfam" id="PF00144">
    <property type="entry name" value="Beta-lactamase"/>
    <property type="match status" value="1"/>
</dbReference>
<dbReference type="KEGG" id="pbap:Pla133_38200"/>
<dbReference type="SUPFAM" id="SSF56601">
    <property type="entry name" value="beta-lactamase/transpeptidase-like"/>
    <property type="match status" value="1"/>
</dbReference>
<evidence type="ECO:0000313" key="3">
    <source>
        <dbReference type="Proteomes" id="UP000316921"/>
    </source>
</evidence>
<dbReference type="InterPro" id="IPR001466">
    <property type="entry name" value="Beta-lactam-related"/>
</dbReference>
<evidence type="ECO:0000313" key="2">
    <source>
        <dbReference type="EMBL" id="QDU68717.1"/>
    </source>
</evidence>
<dbReference type="EMBL" id="CP036287">
    <property type="protein sequence ID" value="QDU68717.1"/>
    <property type="molecule type" value="Genomic_DNA"/>
</dbReference>
<name>A0A518BP14_9BACT</name>
<gene>
    <name evidence="2" type="primary">pbpE</name>
    <name evidence="2" type="ORF">Pla133_38200</name>
</gene>
<protein>
    <submittedName>
        <fullName evidence="2">Penicillin-binding protein 4</fullName>
    </submittedName>
</protein>
<organism evidence="2 3">
    <name type="scientific">Engelhardtia mirabilis</name>
    <dbReference type="NCBI Taxonomy" id="2528011"/>
    <lineage>
        <taxon>Bacteria</taxon>
        <taxon>Pseudomonadati</taxon>
        <taxon>Planctomycetota</taxon>
        <taxon>Planctomycetia</taxon>
        <taxon>Planctomycetia incertae sedis</taxon>
        <taxon>Engelhardtia</taxon>
    </lineage>
</organism>
<evidence type="ECO:0000259" key="1">
    <source>
        <dbReference type="Pfam" id="PF00144"/>
    </source>
</evidence>
<keyword evidence="3" id="KW-1185">Reference proteome</keyword>
<dbReference type="Proteomes" id="UP000316921">
    <property type="component" value="Chromosome"/>
</dbReference>
<dbReference type="PANTHER" id="PTHR46825:SF9">
    <property type="entry name" value="BETA-LACTAMASE-RELATED DOMAIN-CONTAINING PROTEIN"/>
    <property type="match status" value="1"/>
</dbReference>
<dbReference type="InterPro" id="IPR012338">
    <property type="entry name" value="Beta-lactam/transpept-like"/>
</dbReference>
<dbReference type="PANTHER" id="PTHR46825">
    <property type="entry name" value="D-ALANYL-D-ALANINE-CARBOXYPEPTIDASE/ENDOPEPTIDASE AMPH"/>
    <property type="match status" value="1"/>
</dbReference>
<dbReference type="Gene3D" id="3.40.710.10">
    <property type="entry name" value="DD-peptidase/beta-lactamase superfamily"/>
    <property type="match status" value="1"/>
</dbReference>
<accession>A0A518BP14</accession>
<dbReference type="RefSeq" id="WP_145067962.1">
    <property type="nucleotide sequence ID" value="NZ_CP036287.1"/>
</dbReference>
<proteinExistence type="predicted"/>
<reference evidence="2 3" key="1">
    <citation type="submission" date="2019-02" db="EMBL/GenBank/DDBJ databases">
        <title>Deep-cultivation of Planctomycetes and their phenomic and genomic characterization uncovers novel biology.</title>
        <authorList>
            <person name="Wiegand S."/>
            <person name="Jogler M."/>
            <person name="Boedeker C."/>
            <person name="Pinto D."/>
            <person name="Vollmers J."/>
            <person name="Rivas-Marin E."/>
            <person name="Kohn T."/>
            <person name="Peeters S.H."/>
            <person name="Heuer A."/>
            <person name="Rast P."/>
            <person name="Oberbeckmann S."/>
            <person name="Bunk B."/>
            <person name="Jeske O."/>
            <person name="Meyerdierks A."/>
            <person name="Storesund J.E."/>
            <person name="Kallscheuer N."/>
            <person name="Luecker S."/>
            <person name="Lage O.M."/>
            <person name="Pohl T."/>
            <person name="Merkel B.J."/>
            <person name="Hornburger P."/>
            <person name="Mueller R.-W."/>
            <person name="Bruemmer F."/>
            <person name="Labrenz M."/>
            <person name="Spormann A.M."/>
            <person name="Op den Camp H."/>
            <person name="Overmann J."/>
            <person name="Amann R."/>
            <person name="Jetten M.S.M."/>
            <person name="Mascher T."/>
            <person name="Medema M.H."/>
            <person name="Devos D.P."/>
            <person name="Kaster A.-K."/>
            <person name="Ovreas L."/>
            <person name="Rohde M."/>
            <person name="Galperin M.Y."/>
            <person name="Jogler C."/>
        </authorList>
    </citation>
    <scope>NUCLEOTIDE SEQUENCE [LARGE SCALE GENOMIC DNA]</scope>
    <source>
        <strain evidence="2 3">Pla133</strain>
    </source>
</reference>
<feature type="domain" description="Beta-lactamase-related" evidence="1">
    <location>
        <begin position="59"/>
        <end position="367"/>
    </location>
</feature>
<dbReference type="AlphaFoldDB" id="A0A518BP14"/>
<sequence>MLDLLLLALAIIPNQDEAPAPVPATAGVKAERLPPTPWPVLAFEADQTDWDGLIDRIGQGALDDLDVPGLTIAVSLGDDVVFERGYGFANLEHEVPAGPETIYRIGSVTKQFTAAAIMGLVEEGELALEDDARDHLPWFDTDGRRVSVRQLLTHTSGVPSYTDLGLEWMAKLHQDVTPEEIFGWVSEVPFDFEPGTDWHYSNTGYILLGALIKEVGRRSPRTQLRRTVTKGLGLASIDYDNYREVIPHRAAGYDPGLRGPINAQFISMTQPGAAGAIIATAGDLLRWQRALVSGQVISQHSYAQMTAPAFLPDGRSTGYGFGLSVGRLNGLRRISHGGGIMGFSSALAWYPEVELGVCVLTNRSGVDATGIERSVTRNVLGMLRPLDIDLPVDADQRAALVGRYAFLSFELEVSEVDGELLRTVVGSDTVPRRLVHRGDLAFGLDEDPDLLIRFQAGPDGRIATAVVEEDGNELVGVRR</sequence>